<evidence type="ECO:0000313" key="2">
    <source>
        <dbReference type="EMBL" id="RZC12216.1"/>
    </source>
</evidence>
<evidence type="ECO:0000313" key="3">
    <source>
        <dbReference type="Proteomes" id="UP000289340"/>
    </source>
</evidence>
<keyword evidence="1" id="KW-0472">Membrane</keyword>
<dbReference type="EMBL" id="QZWG01000005">
    <property type="protein sequence ID" value="RZC12216.1"/>
    <property type="molecule type" value="Genomic_DNA"/>
</dbReference>
<dbReference type="Proteomes" id="UP000289340">
    <property type="component" value="Chromosome 5"/>
</dbReference>
<accession>A0A445KMS7</accession>
<name>A0A445KMS7_GLYSO</name>
<keyword evidence="3" id="KW-1185">Reference proteome</keyword>
<dbReference type="AlphaFoldDB" id="A0A445KMS7"/>
<dbReference type="PANTHER" id="PTHR33726">
    <property type="entry name" value="TRANSMEMBRANE PROTEIN"/>
    <property type="match status" value="1"/>
</dbReference>
<sequence length="74" mass="8828">MIEKNKRSSWFSKRLKRESQRWKYLGAAIFKWKSLSSFPVSFFNHVAFKILSLSEAIFLVLTACFFYLMCGCRF</sequence>
<evidence type="ECO:0000256" key="1">
    <source>
        <dbReference type="SAM" id="Phobius"/>
    </source>
</evidence>
<protein>
    <submittedName>
        <fullName evidence="2">Uncharacterized protein</fullName>
    </submittedName>
</protein>
<keyword evidence="1" id="KW-1133">Transmembrane helix</keyword>
<gene>
    <name evidence="2" type="ORF">D0Y65_012151</name>
</gene>
<dbReference type="PANTHER" id="PTHR33726:SF3">
    <property type="entry name" value="TRANSMEMBRANE PROTEIN"/>
    <property type="match status" value="1"/>
</dbReference>
<reference evidence="2 3" key="1">
    <citation type="submission" date="2018-09" db="EMBL/GenBank/DDBJ databases">
        <title>A high-quality reference genome of wild soybean provides a powerful tool to mine soybean genomes.</title>
        <authorList>
            <person name="Xie M."/>
            <person name="Chung C.Y.L."/>
            <person name="Li M.-W."/>
            <person name="Wong F.-L."/>
            <person name="Chan T.-F."/>
            <person name="Lam H.-M."/>
        </authorList>
    </citation>
    <scope>NUCLEOTIDE SEQUENCE [LARGE SCALE GENOMIC DNA]</scope>
    <source>
        <strain evidence="3">cv. W05</strain>
        <tissue evidence="2">Hypocotyl of etiolated seedlings</tissue>
    </source>
</reference>
<organism evidence="2 3">
    <name type="scientific">Glycine soja</name>
    <name type="common">Wild soybean</name>
    <dbReference type="NCBI Taxonomy" id="3848"/>
    <lineage>
        <taxon>Eukaryota</taxon>
        <taxon>Viridiplantae</taxon>
        <taxon>Streptophyta</taxon>
        <taxon>Embryophyta</taxon>
        <taxon>Tracheophyta</taxon>
        <taxon>Spermatophyta</taxon>
        <taxon>Magnoliopsida</taxon>
        <taxon>eudicotyledons</taxon>
        <taxon>Gunneridae</taxon>
        <taxon>Pentapetalae</taxon>
        <taxon>rosids</taxon>
        <taxon>fabids</taxon>
        <taxon>Fabales</taxon>
        <taxon>Fabaceae</taxon>
        <taxon>Papilionoideae</taxon>
        <taxon>50 kb inversion clade</taxon>
        <taxon>NPAAA clade</taxon>
        <taxon>indigoferoid/millettioid clade</taxon>
        <taxon>Phaseoleae</taxon>
        <taxon>Glycine</taxon>
        <taxon>Glycine subgen. Soja</taxon>
    </lineage>
</organism>
<keyword evidence="1" id="KW-0812">Transmembrane</keyword>
<proteinExistence type="predicted"/>
<comment type="caution">
    <text evidence="2">The sequence shown here is derived from an EMBL/GenBank/DDBJ whole genome shotgun (WGS) entry which is preliminary data.</text>
</comment>
<feature type="transmembrane region" description="Helical" evidence="1">
    <location>
        <begin position="46"/>
        <end position="68"/>
    </location>
</feature>